<evidence type="ECO:0000313" key="5">
    <source>
        <dbReference type="Proteomes" id="UP000663825"/>
    </source>
</evidence>
<evidence type="ECO:0000313" key="4">
    <source>
        <dbReference type="EMBL" id="CAF4469005.1"/>
    </source>
</evidence>
<reference evidence="1" key="1">
    <citation type="submission" date="2021-02" db="EMBL/GenBank/DDBJ databases">
        <authorList>
            <person name="Nowell W R."/>
        </authorList>
    </citation>
    <scope>NUCLEOTIDE SEQUENCE</scope>
</reference>
<keyword evidence="6" id="KW-1185">Reference proteome</keyword>
<dbReference type="EMBL" id="CAJOBQ010001234">
    <property type="protein sequence ID" value="CAF4469005.1"/>
    <property type="molecule type" value="Genomic_DNA"/>
</dbReference>
<name>A0A817NWM6_9BILA</name>
<proteinExistence type="predicted"/>
<evidence type="ECO:0000313" key="3">
    <source>
        <dbReference type="EMBL" id="CAF4219327.1"/>
    </source>
</evidence>
<protein>
    <submittedName>
        <fullName evidence="1">Uncharacterized protein</fullName>
    </submittedName>
</protein>
<evidence type="ECO:0000313" key="2">
    <source>
        <dbReference type="EMBL" id="CAF3499786.1"/>
    </source>
</evidence>
<dbReference type="OrthoDB" id="10030111at2759"/>
<gene>
    <name evidence="2" type="ORF">FME351_LOCUS16707</name>
    <name evidence="1" type="ORF">TIS948_LOCUS8564</name>
    <name evidence="4" type="ORF">TSG867_LOCUS18482</name>
    <name evidence="3" type="ORF">UJA718_LOCUS7634</name>
</gene>
<comment type="caution">
    <text evidence="1">The sequence shown here is derived from an EMBL/GenBank/DDBJ whole genome shotgun (WGS) entry which is preliminary data.</text>
</comment>
<dbReference type="EMBL" id="CAJNYU010002050">
    <property type="protein sequence ID" value="CAF3499786.1"/>
    <property type="molecule type" value="Genomic_DNA"/>
</dbReference>
<dbReference type="EMBL" id="CAJOBP010000776">
    <property type="protein sequence ID" value="CAF4219327.1"/>
    <property type="molecule type" value="Genomic_DNA"/>
</dbReference>
<evidence type="ECO:0000313" key="6">
    <source>
        <dbReference type="Proteomes" id="UP000663873"/>
    </source>
</evidence>
<accession>A0A817NWM6</accession>
<organism evidence="1 5">
    <name type="scientific">Rotaria socialis</name>
    <dbReference type="NCBI Taxonomy" id="392032"/>
    <lineage>
        <taxon>Eukaryota</taxon>
        <taxon>Metazoa</taxon>
        <taxon>Spiralia</taxon>
        <taxon>Gnathifera</taxon>
        <taxon>Rotifera</taxon>
        <taxon>Eurotatoria</taxon>
        <taxon>Bdelloidea</taxon>
        <taxon>Philodinida</taxon>
        <taxon>Philodinidae</taxon>
        <taxon>Rotaria</taxon>
    </lineage>
</organism>
<evidence type="ECO:0000313" key="1">
    <source>
        <dbReference type="EMBL" id="CAF3131319.1"/>
    </source>
</evidence>
<dbReference type="AlphaFoldDB" id="A0A817NWM6"/>
<dbReference type="Proteomes" id="UP000663873">
    <property type="component" value="Unassembled WGS sequence"/>
</dbReference>
<dbReference type="EMBL" id="CAJNXB010001112">
    <property type="protein sequence ID" value="CAF3131319.1"/>
    <property type="molecule type" value="Genomic_DNA"/>
</dbReference>
<sequence length="97" mass="11268">MNSSSLTPDTIFMLLLSLQRISRNLSHVLHTLDADLNSFRQLLTEFTSSSIIGSSSSSIIEEEEEEINDYILEKNEDFYEELFDERLEPKPKRVTRL</sequence>
<dbReference type="Proteomes" id="UP000663825">
    <property type="component" value="Unassembled WGS sequence"/>
</dbReference>
<dbReference type="Proteomes" id="UP000663862">
    <property type="component" value="Unassembled WGS sequence"/>
</dbReference>
<dbReference type="Proteomes" id="UP000663869">
    <property type="component" value="Unassembled WGS sequence"/>
</dbReference>